<organism evidence="2 3">
    <name type="scientific">Thermobaculum terrenum (strain ATCC BAA-798 / CCMEE 7001 / YNP1)</name>
    <dbReference type="NCBI Taxonomy" id="525904"/>
    <lineage>
        <taxon>Bacteria</taxon>
        <taxon>Bacillati</taxon>
        <taxon>Chloroflexota</taxon>
        <taxon>Chloroflexia</taxon>
        <taxon>Candidatus Thermobaculales</taxon>
        <taxon>Candidatus Thermobaculaceae</taxon>
        <taxon>Thermobaculum</taxon>
    </lineage>
</organism>
<name>D1CEV4_THET1</name>
<dbReference type="HOGENOM" id="CLU_1110982_0_0_0"/>
<reference evidence="3" key="1">
    <citation type="journal article" date="2010" name="Stand. Genomic Sci.">
        <title>Complete genome sequence of 'Thermobaculum terrenum' type strain (YNP1).</title>
        <authorList>
            <person name="Kiss H."/>
            <person name="Cleland D."/>
            <person name="Lapidus A."/>
            <person name="Lucas S."/>
            <person name="Glavina Del Rio T."/>
            <person name="Nolan M."/>
            <person name="Tice H."/>
            <person name="Han C."/>
            <person name="Goodwin L."/>
            <person name="Pitluck S."/>
            <person name="Liolios K."/>
            <person name="Ivanova N."/>
            <person name="Mavromatis K."/>
            <person name="Ovchinnikova G."/>
            <person name="Pati A."/>
            <person name="Chen A."/>
            <person name="Palaniappan K."/>
            <person name="Land M."/>
            <person name="Hauser L."/>
            <person name="Chang Y."/>
            <person name="Jeffries C."/>
            <person name="Lu M."/>
            <person name="Brettin T."/>
            <person name="Detter J."/>
            <person name="Goker M."/>
            <person name="Tindall B."/>
            <person name="Beck B."/>
            <person name="McDermott T."/>
            <person name="Woyke T."/>
            <person name="Bristow J."/>
            <person name="Eisen J."/>
            <person name="Markowitz V."/>
            <person name="Hugenholtz P."/>
            <person name="Kyrpides N."/>
            <person name="Klenk H."/>
            <person name="Cheng J."/>
        </authorList>
    </citation>
    <scope>NUCLEOTIDE SEQUENCE [LARGE SCALE GENOMIC DNA]</scope>
    <source>
        <strain evidence="3">ATCC BAA-798 / YNP1</strain>
    </source>
</reference>
<dbReference type="eggNOG" id="COG1082">
    <property type="taxonomic scope" value="Bacteria"/>
</dbReference>
<keyword evidence="2" id="KW-0413">Isomerase</keyword>
<dbReference type="SUPFAM" id="SSF51658">
    <property type="entry name" value="Xylose isomerase-like"/>
    <property type="match status" value="1"/>
</dbReference>
<dbReference type="InterPro" id="IPR013022">
    <property type="entry name" value="Xyl_isomerase-like_TIM-brl"/>
</dbReference>
<protein>
    <submittedName>
        <fullName evidence="2">Xylose isomerase domain protein TIM barrel</fullName>
    </submittedName>
</protein>
<dbReference type="PANTHER" id="PTHR12110">
    <property type="entry name" value="HYDROXYPYRUVATE ISOMERASE"/>
    <property type="match status" value="1"/>
</dbReference>
<dbReference type="EMBL" id="CP001825">
    <property type="protein sequence ID" value="ACZ41460.1"/>
    <property type="molecule type" value="Genomic_DNA"/>
</dbReference>
<dbReference type="RefSeq" id="WP_012874495.1">
    <property type="nucleotide sequence ID" value="NC_013525.1"/>
</dbReference>
<evidence type="ECO:0000259" key="1">
    <source>
        <dbReference type="Pfam" id="PF01261"/>
    </source>
</evidence>
<gene>
    <name evidence="2" type="ordered locus">Tter_0542</name>
</gene>
<dbReference type="GO" id="GO:0016853">
    <property type="term" value="F:isomerase activity"/>
    <property type="evidence" value="ECO:0007669"/>
    <property type="project" value="UniProtKB-KW"/>
</dbReference>
<accession>D1CEV4</accession>
<dbReference type="KEGG" id="ttr:Tter_0542"/>
<sequence length="250" mass="27440">MLIGARQDCVLGDTLEDRMRILKALGYDFVELALTRSEIAGLDAHSADYYKNIVESTGLPILSTSMGHFGHFASLNDEERAEIVSHVDKLITFTHDIGADAILLATQEESLKVSEYLSIYRQHILPLADKALDLGVTLALEHVNWYKPWALAELVKGLNHPAVGIYFDMGNCLYVGENPKEQAKICAPYTAHLHIKGGPVAPLAAMPLEEIKSILEAGGFHGRGCLEIMTVEGNRHLSEAMGLLRMAGYK</sequence>
<feature type="domain" description="Xylose isomerase-like TIM barrel" evidence="1">
    <location>
        <begin position="20"/>
        <end position="238"/>
    </location>
</feature>
<evidence type="ECO:0000313" key="3">
    <source>
        <dbReference type="Proteomes" id="UP000000323"/>
    </source>
</evidence>
<proteinExistence type="predicted"/>
<dbReference type="Proteomes" id="UP000000323">
    <property type="component" value="Chromosome 1"/>
</dbReference>
<keyword evidence="3" id="KW-1185">Reference proteome</keyword>
<dbReference type="PANTHER" id="PTHR12110:SF53">
    <property type="entry name" value="BLR5974 PROTEIN"/>
    <property type="match status" value="1"/>
</dbReference>
<dbReference type="Gene3D" id="3.20.20.150">
    <property type="entry name" value="Divalent-metal-dependent TIM barrel enzymes"/>
    <property type="match status" value="1"/>
</dbReference>
<dbReference type="InterPro" id="IPR050312">
    <property type="entry name" value="IolE/XylAMocC-like"/>
</dbReference>
<dbReference type="Pfam" id="PF01261">
    <property type="entry name" value="AP_endonuc_2"/>
    <property type="match status" value="1"/>
</dbReference>
<dbReference type="STRING" id="525904.Tter_0542"/>
<evidence type="ECO:0000313" key="2">
    <source>
        <dbReference type="EMBL" id="ACZ41460.1"/>
    </source>
</evidence>
<dbReference type="AlphaFoldDB" id="D1CEV4"/>
<dbReference type="InterPro" id="IPR036237">
    <property type="entry name" value="Xyl_isomerase-like_sf"/>
</dbReference>